<organism evidence="1 2">
    <name type="scientific">Colletotrichum scovillei</name>
    <dbReference type="NCBI Taxonomy" id="1209932"/>
    <lineage>
        <taxon>Eukaryota</taxon>
        <taxon>Fungi</taxon>
        <taxon>Dikarya</taxon>
        <taxon>Ascomycota</taxon>
        <taxon>Pezizomycotina</taxon>
        <taxon>Sordariomycetes</taxon>
        <taxon>Hypocreomycetidae</taxon>
        <taxon>Glomerellales</taxon>
        <taxon>Glomerellaceae</taxon>
        <taxon>Colletotrichum</taxon>
        <taxon>Colletotrichum acutatum species complex</taxon>
    </lineage>
</organism>
<proteinExistence type="predicted"/>
<dbReference type="AlphaFoldDB" id="A0A9P7UD03"/>
<sequence>MSYSEAERWKTEKIKALRGGDLSSQELRAFLNIQTNIEYWKQPPNRHPQERGREGDRENTYLLPSLPALVPSSPRQRLTGLGGICRSIRMVRRCT</sequence>
<name>A0A9P7UD03_9PEZI</name>
<comment type="caution">
    <text evidence="1">The sequence shown here is derived from an EMBL/GenBank/DDBJ whole genome shotgun (WGS) entry which is preliminary data.</text>
</comment>
<evidence type="ECO:0000313" key="2">
    <source>
        <dbReference type="Proteomes" id="UP000699042"/>
    </source>
</evidence>
<protein>
    <submittedName>
        <fullName evidence="1">Uncharacterized protein</fullName>
    </submittedName>
</protein>
<accession>A0A9P7UD03</accession>
<evidence type="ECO:0000313" key="1">
    <source>
        <dbReference type="EMBL" id="KAG7050601.1"/>
    </source>
</evidence>
<gene>
    <name evidence="1" type="ORF">JMJ77_013344</name>
</gene>
<reference evidence="1" key="1">
    <citation type="submission" date="2021-05" db="EMBL/GenBank/DDBJ databases">
        <title>Comparative genomics of three Colletotrichum scovillei strains and genetic complementation revealed genes involved fungal growth and virulence on chili pepper.</title>
        <authorList>
            <person name="Hsieh D.-K."/>
            <person name="Chuang S.-C."/>
            <person name="Chen C.-Y."/>
            <person name="Chao Y.-T."/>
            <person name="Lu M.-Y.J."/>
            <person name="Lee M.-H."/>
            <person name="Shih M.-C."/>
        </authorList>
    </citation>
    <scope>NUCLEOTIDE SEQUENCE</scope>
    <source>
        <strain evidence="1">Coll-153</strain>
    </source>
</reference>
<keyword evidence="2" id="KW-1185">Reference proteome</keyword>
<dbReference type="Proteomes" id="UP000699042">
    <property type="component" value="Unassembled WGS sequence"/>
</dbReference>
<dbReference type="EMBL" id="JAESDN010000005">
    <property type="protein sequence ID" value="KAG7050601.1"/>
    <property type="molecule type" value="Genomic_DNA"/>
</dbReference>